<accession>A0A9P4HKI1</accession>
<dbReference type="OrthoDB" id="366230at2759"/>
<evidence type="ECO:0000256" key="6">
    <source>
        <dbReference type="SAM" id="MobiDB-lite"/>
    </source>
</evidence>
<evidence type="ECO:0000313" key="8">
    <source>
        <dbReference type="Proteomes" id="UP000799777"/>
    </source>
</evidence>
<dbReference type="Pfam" id="PF00400">
    <property type="entry name" value="WD40"/>
    <property type="match status" value="2"/>
</dbReference>
<protein>
    <submittedName>
        <fullName evidence="7">WD40 repeat-like protein</fullName>
    </submittedName>
</protein>
<keyword evidence="2" id="KW-0963">Cytoplasm</keyword>
<dbReference type="FunFam" id="2.130.10.10:FF:000425">
    <property type="entry name" value="Cytoplasmic dynein 1 intermediate chain 2"/>
    <property type="match status" value="1"/>
</dbReference>
<dbReference type="InterPro" id="IPR050687">
    <property type="entry name" value="Dynein_IC"/>
</dbReference>
<keyword evidence="8" id="KW-1185">Reference proteome</keyword>
<evidence type="ECO:0000256" key="3">
    <source>
        <dbReference type="ARBA" id="ARBA00022574"/>
    </source>
</evidence>
<keyword evidence="3 5" id="KW-0853">WD repeat</keyword>
<evidence type="ECO:0000256" key="1">
    <source>
        <dbReference type="ARBA" id="ARBA00004496"/>
    </source>
</evidence>
<dbReference type="PROSITE" id="PS50082">
    <property type="entry name" value="WD_REPEATS_2"/>
    <property type="match status" value="1"/>
</dbReference>
<dbReference type="SUPFAM" id="SSF50978">
    <property type="entry name" value="WD40 repeat-like"/>
    <property type="match status" value="1"/>
</dbReference>
<dbReference type="GO" id="GO:0045504">
    <property type="term" value="F:dynein heavy chain binding"/>
    <property type="evidence" value="ECO:0007669"/>
    <property type="project" value="TreeGrafter"/>
</dbReference>
<dbReference type="AlphaFoldDB" id="A0A9P4HKI1"/>
<evidence type="ECO:0000256" key="2">
    <source>
        <dbReference type="ARBA" id="ARBA00022490"/>
    </source>
</evidence>
<dbReference type="GO" id="GO:0010970">
    <property type="term" value="P:transport along microtubule"/>
    <property type="evidence" value="ECO:0007669"/>
    <property type="project" value="TreeGrafter"/>
</dbReference>
<dbReference type="FunFam" id="2.130.10.10:FF:000414">
    <property type="entry name" value="Cytoplasmic dynein intermediate chain"/>
    <property type="match status" value="1"/>
</dbReference>
<sequence length="715" mass="78241">MSESTMQQRRDEILAKKAKLAELKRQRELRKQESANRQSLSGSPLGEILSPTPRRSEDLDKRTDVNNLINSILGESRPGSTQPGSPAGAGRPTRPTSIVSTGQLSSDNEGQSNYQPVGGMVDREMQTLSIGPLATVYEFDGQVTNEVKNEKEVITYSKGVQASIDWSPVQTRGAGGSDSERDDSPTRSPKSKRLSRRQKERDEEIRAQLRKEIEEELKVAQQAVQDGTLPAGSDENFPFKTLSNEELTAVENSDEFIGFVERSTKVLERALDQQLDYDIMADYALGGVDVDDEDEGYGSSGGKKGRRIKEIAQFWDERWSKKRMISDLDFSTKFPELVLASYTKNPSAPHDPDGLIQVWNMHMHDRPEWIFHAQSDIITAKFSPFHPNLIIGGAYSGQVLIWDTRASATPVQKTPLTGSGHTHPVYSIDVVGTQNANNIISCSTDGVVCGWTVDMLSQPQEFLELTSPPPAKTDDMAVTCIAFPQSDPTYFLAGTEEGSIYPCHRYDRAGAKAGVDGRVKYAGHAAPVMSLDFHPAKGQIDLGDLVLSSSVDWSVKLWKVRPPAATGATNATLNSGTAQQVTPVLDIAREDLVYDARWSPVKPSVFALVDGAGSLEVWDINIDVEVPVQSIKPSDNKRGAFASMPTGLGYMNRSLNKLAWERNEGRRVAVGGMDGVVTVFEVGQDLGGVETRGEEWSGVKRLVSRLEGGGEVNGK</sequence>
<feature type="region of interest" description="Disordered" evidence="6">
    <location>
        <begin position="165"/>
        <end position="203"/>
    </location>
</feature>
<dbReference type="PANTHER" id="PTHR12442:SF22">
    <property type="entry name" value="CYTOPLASMIC DYNEIN 1 INTERMEDIATE CHAIN-RELATED"/>
    <property type="match status" value="1"/>
</dbReference>
<dbReference type="InterPro" id="IPR036322">
    <property type="entry name" value="WD40_repeat_dom_sf"/>
</dbReference>
<dbReference type="GO" id="GO:0005868">
    <property type="term" value="C:cytoplasmic dynein complex"/>
    <property type="evidence" value="ECO:0007669"/>
    <property type="project" value="TreeGrafter"/>
</dbReference>
<dbReference type="Proteomes" id="UP000799777">
    <property type="component" value="Unassembled WGS sequence"/>
</dbReference>
<evidence type="ECO:0000313" key="7">
    <source>
        <dbReference type="EMBL" id="KAF2035944.1"/>
    </source>
</evidence>
<comment type="caution">
    <text evidence="7">The sequence shown here is derived from an EMBL/GenBank/DDBJ whole genome shotgun (WGS) entry which is preliminary data.</text>
</comment>
<evidence type="ECO:0000256" key="5">
    <source>
        <dbReference type="PROSITE-ProRule" id="PRU00221"/>
    </source>
</evidence>
<feature type="compositionally biased region" description="Basic and acidic residues" evidence="6">
    <location>
        <begin position="54"/>
        <end position="64"/>
    </location>
</feature>
<dbReference type="SMART" id="SM00320">
    <property type="entry name" value="WD40"/>
    <property type="match status" value="6"/>
</dbReference>
<feature type="region of interest" description="Disordered" evidence="6">
    <location>
        <begin position="24"/>
        <end position="117"/>
    </location>
</feature>
<organism evidence="7 8">
    <name type="scientific">Setomelanomma holmii</name>
    <dbReference type="NCBI Taxonomy" id="210430"/>
    <lineage>
        <taxon>Eukaryota</taxon>
        <taxon>Fungi</taxon>
        <taxon>Dikarya</taxon>
        <taxon>Ascomycota</taxon>
        <taxon>Pezizomycotina</taxon>
        <taxon>Dothideomycetes</taxon>
        <taxon>Pleosporomycetidae</taxon>
        <taxon>Pleosporales</taxon>
        <taxon>Pleosporineae</taxon>
        <taxon>Phaeosphaeriaceae</taxon>
        <taxon>Setomelanomma</taxon>
    </lineage>
</organism>
<dbReference type="PANTHER" id="PTHR12442">
    <property type="entry name" value="DYNEIN INTERMEDIATE CHAIN"/>
    <property type="match status" value="1"/>
</dbReference>
<feature type="compositionally biased region" description="Polar residues" evidence="6">
    <location>
        <begin position="94"/>
        <end position="115"/>
    </location>
</feature>
<dbReference type="PROSITE" id="PS50294">
    <property type="entry name" value="WD_REPEATS_REGION"/>
    <property type="match status" value="1"/>
</dbReference>
<evidence type="ECO:0000256" key="4">
    <source>
        <dbReference type="ARBA" id="ARBA00022737"/>
    </source>
</evidence>
<dbReference type="GO" id="GO:0005737">
    <property type="term" value="C:cytoplasm"/>
    <property type="evidence" value="ECO:0007669"/>
    <property type="project" value="UniProtKB-SubCell"/>
</dbReference>
<name>A0A9P4HKI1_9PLEO</name>
<comment type="subcellular location">
    <subcellularLocation>
        <location evidence="1">Cytoplasm</location>
    </subcellularLocation>
</comment>
<feature type="compositionally biased region" description="Basic and acidic residues" evidence="6">
    <location>
        <begin position="24"/>
        <end position="34"/>
    </location>
</feature>
<gene>
    <name evidence="7" type="ORF">EK21DRAFT_96536</name>
</gene>
<dbReference type="GO" id="GO:0045503">
    <property type="term" value="F:dynein light chain binding"/>
    <property type="evidence" value="ECO:0007669"/>
    <property type="project" value="TreeGrafter"/>
</dbReference>
<dbReference type="InterPro" id="IPR001680">
    <property type="entry name" value="WD40_rpt"/>
</dbReference>
<keyword evidence="4" id="KW-0677">Repeat</keyword>
<dbReference type="InterPro" id="IPR015943">
    <property type="entry name" value="WD40/YVTN_repeat-like_dom_sf"/>
</dbReference>
<proteinExistence type="predicted"/>
<feature type="repeat" description="WD" evidence="5">
    <location>
        <begin position="521"/>
        <end position="561"/>
    </location>
</feature>
<dbReference type="EMBL" id="ML978156">
    <property type="protein sequence ID" value="KAF2035944.1"/>
    <property type="molecule type" value="Genomic_DNA"/>
</dbReference>
<reference evidence="7" key="1">
    <citation type="journal article" date="2020" name="Stud. Mycol.">
        <title>101 Dothideomycetes genomes: a test case for predicting lifestyles and emergence of pathogens.</title>
        <authorList>
            <person name="Haridas S."/>
            <person name="Albert R."/>
            <person name="Binder M."/>
            <person name="Bloem J."/>
            <person name="Labutti K."/>
            <person name="Salamov A."/>
            <person name="Andreopoulos B."/>
            <person name="Baker S."/>
            <person name="Barry K."/>
            <person name="Bills G."/>
            <person name="Bluhm B."/>
            <person name="Cannon C."/>
            <person name="Castanera R."/>
            <person name="Culley D."/>
            <person name="Daum C."/>
            <person name="Ezra D."/>
            <person name="Gonzalez J."/>
            <person name="Henrissat B."/>
            <person name="Kuo A."/>
            <person name="Liang C."/>
            <person name="Lipzen A."/>
            <person name="Lutzoni F."/>
            <person name="Magnuson J."/>
            <person name="Mondo S."/>
            <person name="Nolan M."/>
            <person name="Ohm R."/>
            <person name="Pangilinan J."/>
            <person name="Park H.-J."/>
            <person name="Ramirez L."/>
            <person name="Alfaro M."/>
            <person name="Sun H."/>
            <person name="Tritt A."/>
            <person name="Yoshinaga Y."/>
            <person name="Zwiers L.-H."/>
            <person name="Turgeon B."/>
            <person name="Goodwin S."/>
            <person name="Spatafora J."/>
            <person name="Crous P."/>
            <person name="Grigoriev I."/>
        </authorList>
    </citation>
    <scope>NUCLEOTIDE SEQUENCE</scope>
    <source>
        <strain evidence="7">CBS 110217</strain>
    </source>
</reference>
<dbReference type="Gene3D" id="2.130.10.10">
    <property type="entry name" value="YVTN repeat-like/Quinoprotein amine dehydrogenase"/>
    <property type="match status" value="2"/>
</dbReference>